<evidence type="ECO:0000256" key="9">
    <source>
        <dbReference type="PIRSR" id="PIRSR037938-3"/>
    </source>
</evidence>
<organism evidence="12 13">
    <name type="scientific">Penicillium argentinense</name>
    <dbReference type="NCBI Taxonomy" id="1131581"/>
    <lineage>
        <taxon>Eukaryota</taxon>
        <taxon>Fungi</taxon>
        <taxon>Dikarya</taxon>
        <taxon>Ascomycota</taxon>
        <taxon>Pezizomycotina</taxon>
        <taxon>Eurotiomycetes</taxon>
        <taxon>Eurotiomycetidae</taxon>
        <taxon>Eurotiales</taxon>
        <taxon>Aspergillaceae</taxon>
        <taxon>Penicillium</taxon>
    </lineage>
</organism>
<dbReference type="GeneID" id="81352584"/>
<feature type="active site" description="Proton acceptor" evidence="7 10">
    <location>
        <position position="142"/>
    </location>
</feature>
<evidence type="ECO:0000256" key="8">
    <source>
        <dbReference type="PIRSR" id="PIRSR037938-2"/>
    </source>
</evidence>
<comment type="cofactor">
    <cofactor evidence="9">
        <name>Zn(2+)</name>
        <dbReference type="ChEBI" id="CHEBI:29105"/>
    </cofactor>
    <text evidence="9">Binds 1 zinc ion per subunit.</text>
</comment>
<dbReference type="OrthoDB" id="420264at2759"/>
<feature type="binding site" evidence="8">
    <location>
        <begin position="240"/>
        <end position="242"/>
    </location>
    <ligand>
        <name>NAD(+)</name>
        <dbReference type="ChEBI" id="CHEBI:57540"/>
    </ligand>
</feature>
<gene>
    <name evidence="12" type="ORF">N7532_001111</name>
</gene>
<keyword evidence="3 6" id="KW-0479">Metal-binding</keyword>
<dbReference type="Proteomes" id="UP001149074">
    <property type="component" value="Unassembled WGS sequence"/>
</dbReference>
<feature type="binding site" evidence="10">
    <location>
        <position position="174"/>
    </location>
    <ligand>
        <name>Zn(2+)</name>
        <dbReference type="ChEBI" id="CHEBI:29105"/>
    </ligand>
</feature>
<feature type="domain" description="Deacetylase sirtuin-type" evidence="11">
    <location>
        <begin position="12"/>
        <end position="274"/>
    </location>
</feature>
<feature type="binding site" evidence="8">
    <location>
        <position position="260"/>
    </location>
    <ligand>
        <name>NAD(+)</name>
        <dbReference type="ChEBI" id="CHEBI:57540"/>
    </ligand>
</feature>
<feature type="binding site" evidence="9 10">
    <location>
        <position position="150"/>
    </location>
    <ligand>
        <name>Zn(2+)</name>
        <dbReference type="ChEBI" id="CHEBI:29105"/>
    </ligand>
</feature>
<comment type="similarity">
    <text evidence="1 6">Belongs to the sirtuin family. Class I subfamily.</text>
</comment>
<dbReference type="Pfam" id="PF02146">
    <property type="entry name" value="SIR2"/>
    <property type="match status" value="1"/>
</dbReference>
<evidence type="ECO:0000256" key="1">
    <source>
        <dbReference type="ARBA" id="ARBA00006924"/>
    </source>
</evidence>
<dbReference type="EC" id="2.3.1.286" evidence="6"/>
<dbReference type="InterPro" id="IPR026591">
    <property type="entry name" value="Sirtuin_cat_small_dom_sf"/>
</dbReference>
<evidence type="ECO:0000256" key="4">
    <source>
        <dbReference type="ARBA" id="ARBA00022833"/>
    </source>
</evidence>
<dbReference type="SUPFAM" id="SSF52467">
    <property type="entry name" value="DHS-like NAD/FAD-binding domain"/>
    <property type="match status" value="1"/>
</dbReference>
<evidence type="ECO:0000313" key="13">
    <source>
        <dbReference type="Proteomes" id="UP001149074"/>
    </source>
</evidence>
<reference evidence="12" key="2">
    <citation type="journal article" date="2023" name="IMA Fungus">
        <title>Comparative genomic study of the Penicillium genus elucidates a diverse pangenome and 15 lateral gene transfer events.</title>
        <authorList>
            <person name="Petersen C."/>
            <person name="Sorensen T."/>
            <person name="Nielsen M.R."/>
            <person name="Sondergaard T.E."/>
            <person name="Sorensen J.L."/>
            <person name="Fitzpatrick D.A."/>
            <person name="Frisvad J.C."/>
            <person name="Nielsen K.L."/>
        </authorList>
    </citation>
    <scope>NUCLEOTIDE SEQUENCE</scope>
    <source>
        <strain evidence="12">IBT 30761</strain>
    </source>
</reference>
<dbReference type="PIRSF" id="PIRSF037938">
    <property type="entry name" value="SIR2_euk"/>
    <property type="match status" value="1"/>
</dbReference>
<sequence>MTEIEATESIPSTSTQGDIESIADNIKNGHISRIVVLTGAGISTSAGIPDFRSPTTGLYDKLAPLKLPYPEAIFHISYFSHSPEPFYAIARARHPGNLKPTISHAFLALLAKKGLLHYLFTQNIDGLEEDAGIPTDKVLWAHGNWKSQHCWKCKTEYPDDLMKRAIHNGEVPYCLKAECGGAIKPNVVFFGQSLPKEFDEKEKVVGQGDLMLVMGTSLKVAPCSTLPRLANKGVPRLLINMEKAGDFGNRKEDVCMLGPCDDGVRRLADLLGWRDELETLWKDAVDAKEDVLKFQDGPSLDECIAKMAAQMDARLGISKGHKNMLENHLSDKFAQMMSKGPSCQ</sequence>
<feature type="binding site" evidence="8">
    <location>
        <begin position="216"/>
        <end position="217"/>
    </location>
    <ligand>
        <name>NAD(+)</name>
        <dbReference type="ChEBI" id="CHEBI:57540"/>
    </ligand>
</feature>
<dbReference type="GO" id="GO:0008270">
    <property type="term" value="F:zinc ion binding"/>
    <property type="evidence" value="ECO:0007669"/>
    <property type="project" value="UniProtKB-UniRule"/>
</dbReference>
<dbReference type="Gene3D" id="3.40.50.1220">
    <property type="entry name" value="TPP-binding domain"/>
    <property type="match status" value="1"/>
</dbReference>
<dbReference type="InterPro" id="IPR026590">
    <property type="entry name" value="Ssirtuin_cat_dom"/>
</dbReference>
<dbReference type="PANTHER" id="PTHR11085">
    <property type="entry name" value="NAD-DEPENDENT PROTEIN DEACYLASE SIRTUIN-5, MITOCHONDRIAL-RELATED"/>
    <property type="match status" value="1"/>
</dbReference>
<evidence type="ECO:0000259" key="11">
    <source>
        <dbReference type="PROSITE" id="PS50305"/>
    </source>
</evidence>
<evidence type="ECO:0000256" key="6">
    <source>
        <dbReference type="PIRNR" id="PIRNR037938"/>
    </source>
</evidence>
<keyword evidence="2 6" id="KW-0808">Transferase</keyword>
<evidence type="ECO:0000313" key="12">
    <source>
        <dbReference type="EMBL" id="KAJ5110576.1"/>
    </source>
</evidence>
<dbReference type="InterPro" id="IPR017328">
    <property type="entry name" value="Sirtuin_class_I"/>
</dbReference>
<protein>
    <recommendedName>
        <fullName evidence="6">NAD-dependent protein deacetylase</fullName>
        <ecNumber evidence="6">2.3.1.286</ecNumber>
    </recommendedName>
</protein>
<feature type="binding site" evidence="8">
    <location>
        <begin position="50"/>
        <end position="52"/>
    </location>
    <ligand>
        <name>NAD(+)</name>
        <dbReference type="ChEBI" id="CHEBI:57540"/>
    </ligand>
</feature>
<keyword evidence="4 6" id="KW-0862">Zinc</keyword>
<dbReference type="InterPro" id="IPR029035">
    <property type="entry name" value="DHS-like_NAD/FAD-binding_dom"/>
</dbReference>
<dbReference type="GO" id="GO:0017136">
    <property type="term" value="F:histone deacetylase activity, NAD-dependent"/>
    <property type="evidence" value="ECO:0007669"/>
    <property type="project" value="InterPro"/>
</dbReference>
<dbReference type="Gene3D" id="3.30.1600.10">
    <property type="entry name" value="SIR2/SIRT2 'Small Domain"/>
    <property type="match status" value="1"/>
</dbReference>
<dbReference type="PANTHER" id="PTHR11085:SF14">
    <property type="entry name" value="NAD-DEPENDENT PROTEIN DEACETYLASE HST2-2"/>
    <property type="match status" value="1"/>
</dbReference>
<evidence type="ECO:0000256" key="7">
    <source>
        <dbReference type="PIRSR" id="PIRSR037938-1"/>
    </source>
</evidence>
<name>A0A9W9G1V4_9EURO</name>
<dbReference type="RefSeq" id="XP_056478646.1">
    <property type="nucleotide sequence ID" value="XM_056613605.1"/>
</dbReference>
<keyword evidence="5 6" id="KW-0520">NAD</keyword>
<feature type="binding site" evidence="8">
    <location>
        <begin position="40"/>
        <end position="44"/>
    </location>
    <ligand>
        <name>NAD(+)</name>
        <dbReference type="ChEBI" id="CHEBI:57540"/>
    </ligand>
</feature>
<evidence type="ECO:0000256" key="3">
    <source>
        <dbReference type="ARBA" id="ARBA00022723"/>
    </source>
</evidence>
<evidence type="ECO:0000256" key="2">
    <source>
        <dbReference type="ARBA" id="ARBA00022679"/>
    </source>
</evidence>
<comment type="catalytic activity">
    <reaction evidence="6">
        <text>N(6)-acetyl-L-lysyl-[protein] + NAD(+) + H2O = 2''-O-acetyl-ADP-D-ribose + nicotinamide + L-lysyl-[protein]</text>
        <dbReference type="Rhea" id="RHEA:43636"/>
        <dbReference type="Rhea" id="RHEA-COMP:9752"/>
        <dbReference type="Rhea" id="RHEA-COMP:10731"/>
        <dbReference type="ChEBI" id="CHEBI:15377"/>
        <dbReference type="ChEBI" id="CHEBI:17154"/>
        <dbReference type="ChEBI" id="CHEBI:29969"/>
        <dbReference type="ChEBI" id="CHEBI:57540"/>
        <dbReference type="ChEBI" id="CHEBI:61930"/>
        <dbReference type="ChEBI" id="CHEBI:83767"/>
        <dbReference type="EC" id="2.3.1.286"/>
    </reaction>
</comment>
<dbReference type="EMBL" id="JAPQKI010000002">
    <property type="protein sequence ID" value="KAJ5110576.1"/>
    <property type="molecule type" value="Genomic_DNA"/>
</dbReference>
<dbReference type="AlphaFoldDB" id="A0A9W9G1V4"/>
<keyword evidence="13" id="KW-1185">Reference proteome</keyword>
<comment type="caution">
    <text evidence="12">The sequence shown here is derived from an EMBL/GenBank/DDBJ whole genome shotgun (WGS) entry which is preliminary data.</text>
</comment>
<evidence type="ECO:0000256" key="5">
    <source>
        <dbReference type="ARBA" id="ARBA00023027"/>
    </source>
</evidence>
<evidence type="ECO:0000256" key="10">
    <source>
        <dbReference type="PROSITE-ProRule" id="PRU00236"/>
    </source>
</evidence>
<dbReference type="InterPro" id="IPR050134">
    <property type="entry name" value="NAD-dep_sirtuin_deacylases"/>
</dbReference>
<feature type="binding site" evidence="9 10">
    <location>
        <position position="179"/>
    </location>
    <ligand>
        <name>Zn(2+)</name>
        <dbReference type="ChEBI" id="CHEBI:29105"/>
    </ligand>
</feature>
<feature type="binding site" evidence="9 10">
    <location>
        <position position="153"/>
    </location>
    <ligand>
        <name>Zn(2+)</name>
        <dbReference type="ChEBI" id="CHEBI:29105"/>
    </ligand>
</feature>
<dbReference type="InterPro" id="IPR003000">
    <property type="entry name" value="Sirtuin"/>
</dbReference>
<proteinExistence type="inferred from homology"/>
<dbReference type="GO" id="GO:0070403">
    <property type="term" value="F:NAD+ binding"/>
    <property type="evidence" value="ECO:0007669"/>
    <property type="project" value="UniProtKB-UniRule"/>
</dbReference>
<dbReference type="GO" id="GO:0005634">
    <property type="term" value="C:nucleus"/>
    <property type="evidence" value="ECO:0007669"/>
    <property type="project" value="TreeGrafter"/>
</dbReference>
<accession>A0A9W9G1V4</accession>
<feature type="binding site" evidence="8">
    <location>
        <begin position="122"/>
        <end position="125"/>
    </location>
    <ligand>
        <name>NAD(+)</name>
        <dbReference type="ChEBI" id="CHEBI:57540"/>
    </ligand>
</feature>
<dbReference type="PROSITE" id="PS50305">
    <property type="entry name" value="SIRTUIN"/>
    <property type="match status" value="1"/>
</dbReference>
<reference evidence="12" key="1">
    <citation type="submission" date="2022-11" db="EMBL/GenBank/DDBJ databases">
        <authorList>
            <person name="Petersen C."/>
        </authorList>
    </citation>
    <scope>NUCLEOTIDE SEQUENCE</scope>
    <source>
        <strain evidence="12">IBT 30761</strain>
    </source>
</reference>